<feature type="compositionally biased region" description="Low complexity" evidence="1">
    <location>
        <begin position="184"/>
        <end position="193"/>
    </location>
</feature>
<feature type="region of interest" description="Disordered" evidence="1">
    <location>
        <begin position="22"/>
        <end position="55"/>
    </location>
</feature>
<proteinExistence type="predicted"/>
<evidence type="ECO:0000313" key="4">
    <source>
        <dbReference type="Proteomes" id="UP000032614"/>
    </source>
</evidence>
<evidence type="ECO:0008006" key="5">
    <source>
        <dbReference type="Google" id="ProtNLM"/>
    </source>
</evidence>
<feature type="region of interest" description="Disordered" evidence="1">
    <location>
        <begin position="158"/>
        <end position="209"/>
    </location>
</feature>
<feature type="region of interest" description="Disordered" evidence="1">
    <location>
        <begin position="225"/>
        <end position="282"/>
    </location>
</feature>
<feature type="transmembrane region" description="Helical" evidence="2">
    <location>
        <begin position="71"/>
        <end position="89"/>
    </location>
</feature>
<gene>
    <name evidence="3" type="ORF">OI25_5839</name>
</gene>
<name>A0AAU8TC22_9BURK</name>
<dbReference type="Proteomes" id="UP000032614">
    <property type="component" value="Chromosome 2"/>
</dbReference>
<keyword evidence="2" id="KW-1133">Transmembrane helix</keyword>
<dbReference type="AlphaFoldDB" id="A0AAU8TC22"/>
<organism evidence="3 4">
    <name type="scientific">Paraburkholderia fungorum</name>
    <dbReference type="NCBI Taxonomy" id="134537"/>
    <lineage>
        <taxon>Bacteria</taxon>
        <taxon>Pseudomonadati</taxon>
        <taxon>Pseudomonadota</taxon>
        <taxon>Betaproteobacteria</taxon>
        <taxon>Burkholderiales</taxon>
        <taxon>Burkholderiaceae</taxon>
        <taxon>Paraburkholderia</taxon>
    </lineage>
</organism>
<protein>
    <recommendedName>
        <fullName evidence="5">Extensin</fullName>
    </recommendedName>
</protein>
<sequence length="282" mass="30507">MSRAVWWREPPDPSRWTRQRVRAAQIIPTSTRRGPRPRTSRPMRSLSGRPSSIPSHRLNESLVNMRNVSKSLIVGVLLIEVAFGAFLLLQERDRAAADTEVPRDNSAELAATSFQAAPQLDDAHATAGTVVGAAPLPSPTAIDPNQVVSGTVVTQSGLPAKEAVQAPPKADTRPREPVAQHAYVAPRPVPVTRTETRRDSLNRDGSNPIASAMTDALVKQSAQLDPALPPPRQQSQAQPQFSRNDPYRPGSNPVAAAMTEQLVRQSAKLDPALPPPNQPNMK</sequence>
<keyword evidence="2" id="KW-0812">Transmembrane</keyword>
<accession>A0AAU8TC22</accession>
<dbReference type="KEGG" id="bfn:OI25_5839"/>
<evidence type="ECO:0000313" key="3">
    <source>
        <dbReference type="EMBL" id="AJZ63928.1"/>
    </source>
</evidence>
<feature type="compositionally biased region" description="Pro residues" evidence="1">
    <location>
        <begin position="272"/>
        <end position="282"/>
    </location>
</feature>
<dbReference type="EMBL" id="CP010027">
    <property type="protein sequence ID" value="AJZ63928.1"/>
    <property type="molecule type" value="Genomic_DNA"/>
</dbReference>
<reference evidence="3 4" key="1">
    <citation type="journal article" date="2015" name="Genome Announc.">
        <title>Complete genome sequences for 59 burkholderia isolates, both pathogenic and near neighbor.</title>
        <authorList>
            <person name="Johnson S.L."/>
            <person name="Bishop-Lilly K.A."/>
            <person name="Ladner J.T."/>
            <person name="Daligault H.E."/>
            <person name="Davenport K.W."/>
            <person name="Jaissle J."/>
            <person name="Frey K.G."/>
            <person name="Koroleva G.I."/>
            <person name="Bruce D.C."/>
            <person name="Coyne S.R."/>
            <person name="Broomall S.M."/>
            <person name="Li P.E."/>
            <person name="Teshima H."/>
            <person name="Gibbons H.S."/>
            <person name="Palacios G.F."/>
            <person name="Rosenzweig C.N."/>
            <person name="Redden C.L."/>
            <person name="Xu Y."/>
            <person name="Minogue T.D."/>
            <person name="Chain P.S."/>
        </authorList>
    </citation>
    <scope>NUCLEOTIDE SEQUENCE [LARGE SCALE GENOMIC DNA]</scope>
    <source>
        <strain evidence="3 4">ATCC BAA-463</strain>
    </source>
</reference>
<evidence type="ECO:0000256" key="1">
    <source>
        <dbReference type="SAM" id="MobiDB-lite"/>
    </source>
</evidence>
<keyword evidence="2" id="KW-0472">Membrane</keyword>
<evidence type="ECO:0000256" key="2">
    <source>
        <dbReference type="SAM" id="Phobius"/>
    </source>
</evidence>